<evidence type="ECO:0000313" key="1">
    <source>
        <dbReference type="EMBL" id="KAJ9090992.1"/>
    </source>
</evidence>
<sequence length="268" mass="29432">MASAPASTASTCMEASFQGTFPQIAAMTEALLADFRQRSSAGEESVLISMEVRVGGASPRQSGVSLDRMLSFTEITVEALYARFPGEHTVHTAQVNASFEILKSHCSPQQPSSQTQNIASCPPDLPDTLEESEKNVPELIIGEELLRGRGWKVHSGGTVHNTEESEGGRYRLEDQTLLLVEPTKPSRLQQYRRLRIGTNDPDIKIGDVKPYGSRKTRRDAHEVKTHLEGEASPELNTGGIFSIKGIRLMFSRDSSQFKGKPVDFSVSR</sequence>
<dbReference type="Proteomes" id="UP001230649">
    <property type="component" value="Unassembled WGS sequence"/>
</dbReference>
<evidence type="ECO:0000313" key="2">
    <source>
        <dbReference type="Proteomes" id="UP001230649"/>
    </source>
</evidence>
<gene>
    <name evidence="1" type="ORF">QFC20_007765</name>
</gene>
<comment type="caution">
    <text evidence="1">The sequence shown here is derived from an EMBL/GenBank/DDBJ whole genome shotgun (WGS) entry which is preliminary data.</text>
</comment>
<keyword evidence="2" id="KW-1185">Reference proteome</keyword>
<name>A0ACC2UX98_9TREE</name>
<organism evidence="1 2">
    <name type="scientific">Naganishia adeliensis</name>
    <dbReference type="NCBI Taxonomy" id="92952"/>
    <lineage>
        <taxon>Eukaryota</taxon>
        <taxon>Fungi</taxon>
        <taxon>Dikarya</taxon>
        <taxon>Basidiomycota</taxon>
        <taxon>Agaricomycotina</taxon>
        <taxon>Tremellomycetes</taxon>
        <taxon>Filobasidiales</taxon>
        <taxon>Filobasidiaceae</taxon>
        <taxon>Naganishia</taxon>
    </lineage>
</organism>
<proteinExistence type="predicted"/>
<protein>
    <submittedName>
        <fullName evidence="1">Uncharacterized protein</fullName>
    </submittedName>
</protein>
<reference evidence="1" key="1">
    <citation type="submission" date="2023-04" db="EMBL/GenBank/DDBJ databases">
        <title>Draft Genome sequencing of Naganishia species isolated from polar environments using Oxford Nanopore Technology.</title>
        <authorList>
            <person name="Leo P."/>
            <person name="Venkateswaran K."/>
        </authorList>
    </citation>
    <scope>NUCLEOTIDE SEQUENCE</scope>
    <source>
        <strain evidence="1">MNA-CCFEE 5262</strain>
    </source>
</reference>
<dbReference type="EMBL" id="JASBWS010000217">
    <property type="protein sequence ID" value="KAJ9090992.1"/>
    <property type="molecule type" value="Genomic_DNA"/>
</dbReference>
<accession>A0ACC2UX98</accession>